<feature type="binding site" evidence="8">
    <location>
        <position position="256"/>
    </location>
    <ligand>
        <name>Zn(2+)</name>
        <dbReference type="ChEBI" id="CHEBI:29105"/>
    </ligand>
</feature>
<comment type="catalytic activity">
    <reaction evidence="1">
        <text>D-mannose 6-phosphate = D-fructose 6-phosphate</text>
        <dbReference type="Rhea" id="RHEA:12356"/>
        <dbReference type="ChEBI" id="CHEBI:58735"/>
        <dbReference type="ChEBI" id="CHEBI:61527"/>
        <dbReference type="EC" id="5.3.1.8"/>
    </reaction>
</comment>
<dbReference type="Gene3D" id="2.60.120.10">
    <property type="entry name" value="Jelly Rolls"/>
    <property type="match status" value="2"/>
</dbReference>
<dbReference type="GO" id="GO:0009298">
    <property type="term" value="P:GDP-mannose biosynthetic process"/>
    <property type="evidence" value="ECO:0007669"/>
    <property type="project" value="InterPro"/>
</dbReference>
<dbReference type="Gene3D" id="1.10.441.10">
    <property type="entry name" value="Phosphomannose Isomerase, domain 2"/>
    <property type="match status" value="1"/>
</dbReference>
<dbReference type="RefSeq" id="WP_119716570.1">
    <property type="nucleotide sequence ID" value="NZ_OMOH01000014.1"/>
</dbReference>
<evidence type="ECO:0000256" key="8">
    <source>
        <dbReference type="PIRSR" id="PIRSR001480-2"/>
    </source>
</evidence>
<proteinExistence type="inferred from homology"/>
<organism evidence="10 11">
    <name type="scientific">Propionibacterium ruminifibrarum</name>
    <dbReference type="NCBI Taxonomy" id="1962131"/>
    <lineage>
        <taxon>Bacteria</taxon>
        <taxon>Bacillati</taxon>
        <taxon>Actinomycetota</taxon>
        <taxon>Actinomycetes</taxon>
        <taxon>Propionibacteriales</taxon>
        <taxon>Propionibacteriaceae</taxon>
        <taxon>Propionibacterium</taxon>
    </lineage>
</organism>
<dbReference type="InterPro" id="IPR014710">
    <property type="entry name" value="RmlC-like_jellyroll"/>
</dbReference>
<feature type="domain" description="Phosphomannose isomerase type I catalytic" evidence="9">
    <location>
        <begin position="3"/>
        <end position="142"/>
    </location>
</feature>
<dbReference type="GO" id="GO:0005975">
    <property type="term" value="P:carbohydrate metabolic process"/>
    <property type="evidence" value="ECO:0007669"/>
    <property type="project" value="InterPro"/>
</dbReference>
<dbReference type="PIRSF" id="PIRSF001480">
    <property type="entry name" value="Mannose-6-phosphate_isomerase"/>
    <property type="match status" value="1"/>
</dbReference>
<evidence type="ECO:0000256" key="1">
    <source>
        <dbReference type="ARBA" id="ARBA00000757"/>
    </source>
</evidence>
<dbReference type="GO" id="GO:0008270">
    <property type="term" value="F:zinc ion binding"/>
    <property type="evidence" value="ECO:0007669"/>
    <property type="project" value="InterPro"/>
</dbReference>
<protein>
    <recommendedName>
        <fullName evidence="3">mannose-6-phosphate isomerase</fullName>
        <ecNumber evidence="3">5.3.1.8</ecNumber>
    </recommendedName>
</protein>
<accession>A0A375I3K3</accession>
<evidence type="ECO:0000256" key="4">
    <source>
        <dbReference type="ARBA" id="ARBA00022723"/>
    </source>
</evidence>
<evidence type="ECO:0000256" key="3">
    <source>
        <dbReference type="ARBA" id="ARBA00011956"/>
    </source>
</evidence>
<dbReference type="GO" id="GO:0004476">
    <property type="term" value="F:mannose-6-phosphate isomerase activity"/>
    <property type="evidence" value="ECO:0007669"/>
    <property type="project" value="UniProtKB-EC"/>
</dbReference>
<dbReference type="EMBL" id="OMOH01000014">
    <property type="protein sequence ID" value="SPF69490.1"/>
    <property type="molecule type" value="Genomic_DNA"/>
</dbReference>
<dbReference type="InterPro" id="IPR046457">
    <property type="entry name" value="PMI_typeI_cat"/>
</dbReference>
<evidence type="ECO:0000256" key="6">
    <source>
        <dbReference type="ARBA" id="ARBA00023235"/>
    </source>
</evidence>
<keyword evidence="5 8" id="KW-0862">Zinc</keyword>
<name>A0A375I3K3_9ACTN</name>
<evidence type="ECO:0000256" key="5">
    <source>
        <dbReference type="ARBA" id="ARBA00022833"/>
    </source>
</evidence>
<dbReference type="NCBIfam" id="TIGR00218">
    <property type="entry name" value="manA"/>
    <property type="match status" value="1"/>
</dbReference>
<dbReference type="InterPro" id="IPR016305">
    <property type="entry name" value="Mannose-6-P_Isomerase"/>
</dbReference>
<dbReference type="GO" id="GO:0005829">
    <property type="term" value="C:cytosol"/>
    <property type="evidence" value="ECO:0007669"/>
    <property type="project" value="TreeGrafter"/>
</dbReference>
<dbReference type="InterPro" id="IPR011051">
    <property type="entry name" value="RmlC_Cupin_sf"/>
</dbReference>
<sequence length="396" mass="42489">MRPLTGVVKNYAWGSPDAIPAILCREPDGMPQAEYWLGAHPTSPAVVGDTTLDQVVAARPEVLGAARERFDGQFPYLLKILAAARPLSLQAHPSHDQALAGFAAEEALGIPIDDPTRTYKDTWPKPELLVALGPFEALWGFRDPLRTAELFDALKPRESLEPLIGPLRHRGAEAGLAEVFLECLCPDEAHQAMINGVLSAALDHADDKGPTGDFARLAIHLDEFYPSDPTILAALLLNHVHLSAGQGLHVPAGVLHAYLNGTGIEIMASSDNVVRGGLTPKHIDVDALVSLLRFMPGEPDIITASPIGAGIAYYPTDDPEFSLWRAELALDRPAELPGAGRARILLVIEGHVMIQDGQGGDLGEIHQGQSVFFEADEQIRLRGNCLAFIAASGEPD</sequence>
<dbReference type="CDD" id="cd07011">
    <property type="entry name" value="cupin_PMI_type_I_N"/>
    <property type="match status" value="1"/>
</dbReference>
<dbReference type="OrthoDB" id="9792649at2"/>
<dbReference type="Pfam" id="PF20511">
    <property type="entry name" value="PMI_typeI_cat"/>
    <property type="match status" value="1"/>
</dbReference>
<reference evidence="11" key="1">
    <citation type="submission" date="2018-02" db="EMBL/GenBank/DDBJ databases">
        <authorList>
            <person name="Hornung B."/>
        </authorList>
    </citation>
    <scope>NUCLEOTIDE SEQUENCE [LARGE SCALE GENOMIC DNA]</scope>
</reference>
<dbReference type="AlphaFoldDB" id="A0A375I3K3"/>
<keyword evidence="6 10" id="KW-0413">Isomerase</keyword>
<evidence type="ECO:0000256" key="2">
    <source>
        <dbReference type="ARBA" id="ARBA00010772"/>
    </source>
</evidence>
<dbReference type="Proteomes" id="UP000265962">
    <property type="component" value="Unassembled WGS sequence"/>
</dbReference>
<evidence type="ECO:0000259" key="9">
    <source>
        <dbReference type="Pfam" id="PF20511"/>
    </source>
</evidence>
<dbReference type="SUPFAM" id="SSF51182">
    <property type="entry name" value="RmlC-like cupins"/>
    <property type="match status" value="1"/>
</dbReference>
<evidence type="ECO:0000313" key="10">
    <source>
        <dbReference type="EMBL" id="SPF69490.1"/>
    </source>
</evidence>
<feature type="binding site" evidence="8">
    <location>
        <position position="90"/>
    </location>
    <ligand>
        <name>Zn(2+)</name>
        <dbReference type="ChEBI" id="CHEBI:29105"/>
    </ligand>
</feature>
<dbReference type="InterPro" id="IPR001250">
    <property type="entry name" value="Man6P_Isoase-1"/>
</dbReference>
<evidence type="ECO:0000256" key="7">
    <source>
        <dbReference type="PIRSR" id="PIRSR001480-1"/>
    </source>
</evidence>
<dbReference type="PRINTS" id="PR00714">
    <property type="entry name" value="MAN6PISMRASE"/>
</dbReference>
<comment type="similarity">
    <text evidence="2">Belongs to the mannose-6-phosphate isomerase type 1 family.</text>
</comment>
<dbReference type="PANTHER" id="PTHR10309">
    <property type="entry name" value="MANNOSE-6-PHOSPHATE ISOMERASE"/>
    <property type="match status" value="1"/>
</dbReference>
<comment type="cofactor">
    <cofactor evidence="8">
        <name>Zn(2+)</name>
        <dbReference type="ChEBI" id="CHEBI:29105"/>
    </cofactor>
    <text evidence="8">Binds 1 zinc ion per subunit.</text>
</comment>
<keyword evidence="11" id="KW-1185">Reference proteome</keyword>
<feature type="binding site" evidence="8">
    <location>
        <position position="92"/>
    </location>
    <ligand>
        <name>Zn(2+)</name>
        <dbReference type="ChEBI" id="CHEBI:29105"/>
    </ligand>
</feature>
<feature type="active site" evidence="7">
    <location>
        <position position="275"/>
    </location>
</feature>
<feature type="binding site" evidence="8">
    <location>
        <position position="127"/>
    </location>
    <ligand>
        <name>Zn(2+)</name>
        <dbReference type="ChEBI" id="CHEBI:29105"/>
    </ligand>
</feature>
<dbReference type="EC" id="5.3.1.8" evidence="3"/>
<dbReference type="PANTHER" id="PTHR10309:SF0">
    <property type="entry name" value="MANNOSE-6-PHOSPHATE ISOMERASE"/>
    <property type="match status" value="1"/>
</dbReference>
<gene>
    <name evidence="10" type="ORF">PROPJV5_2474</name>
</gene>
<evidence type="ECO:0000313" key="11">
    <source>
        <dbReference type="Proteomes" id="UP000265962"/>
    </source>
</evidence>
<keyword evidence="4 8" id="KW-0479">Metal-binding</keyword>